<evidence type="ECO:0000256" key="1">
    <source>
        <dbReference type="ARBA" id="ARBA00006889"/>
    </source>
</evidence>
<feature type="chain" id="PRO_5031674434" description="Outer membrane lipoprotein Blc" evidence="2">
    <location>
        <begin position="25"/>
        <end position="184"/>
    </location>
</feature>
<dbReference type="PROSITE" id="PS00213">
    <property type="entry name" value="LIPOCALIN"/>
    <property type="match status" value="1"/>
</dbReference>
<keyword evidence="2" id="KW-0472">Membrane</keyword>
<organism evidence="4 5">
    <name type="scientific">Marilutibacter penaei</name>
    <dbReference type="NCBI Taxonomy" id="2759900"/>
    <lineage>
        <taxon>Bacteria</taxon>
        <taxon>Pseudomonadati</taxon>
        <taxon>Pseudomonadota</taxon>
        <taxon>Gammaproteobacteria</taxon>
        <taxon>Lysobacterales</taxon>
        <taxon>Lysobacteraceae</taxon>
        <taxon>Marilutibacter</taxon>
    </lineage>
</organism>
<gene>
    <name evidence="4" type="ORF">H4F99_05005</name>
</gene>
<proteinExistence type="inferred from homology"/>
<dbReference type="SUPFAM" id="SSF50814">
    <property type="entry name" value="Lipocalins"/>
    <property type="match status" value="1"/>
</dbReference>
<dbReference type="PANTHER" id="PTHR10612:SF34">
    <property type="entry name" value="APOLIPOPROTEIN D"/>
    <property type="match status" value="1"/>
</dbReference>
<feature type="signal peptide" evidence="2">
    <location>
        <begin position="1"/>
        <end position="24"/>
    </location>
</feature>
<dbReference type="GO" id="GO:0009279">
    <property type="term" value="C:cell outer membrane"/>
    <property type="evidence" value="ECO:0007669"/>
    <property type="project" value="UniProtKB-SubCell"/>
</dbReference>
<evidence type="ECO:0000256" key="2">
    <source>
        <dbReference type="PIRNR" id="PIRNR036893"/>
    </source>
</evidence>
<dbReference type="Gene3D" id="2.40.128.20">
    <property type="match status" value="1"/>
</dbReference>
<dbReference type="InterPro" id="IPR047202">
    <property type="entry name" value="Lipocalin_Blc-like_dom"/>
</dbReference>
<comment type="function">
    <text evidence="2">Involved in the storage or transport of lipids necessary for membrane maintenance under stressful conditions. Displays a binding preference for lysophospholipids.</text>
</comment>
<evidence type="ECO:0000313" key="5">
    <source>
        <dbReference type="Proteomes" id="UP000552587"/>
    </source>
</evidence>
<dbReference type="InterPro" id="IPR022272">
    <property type="entry name" value="Lipocalin_CS"/>
</dbReference>
<comment type="similarity">
    <text evidence="1 2">Belongs to the calycin superfamily. Lipocalin family.</text>
</comment>
<dbReference type="GO" id="GO:0008289">
    <property type="term" value="F:lipid binding"/>
    <property type="evidence" value="ECO:0007669"/>
    <property type="project" value="UniProtKB-UniRule"/>
</dbReference>
<accession>A0A7W3U2N5</accession>
<sequence length="184" mass="20717">MRRLVPSLACLALLPAMAFAPVRAADPLPNVPVEALDLQQYAGEWHEIAHLPMFFQRQCVSDITATYTPRADGTVGVRNACRTEDGEMDVSEGVARPAGDAEGALEVRFAPEWLSWVPFVWGDYWVLEHDPQYRWAVVGSPSLDYLWVLSREPTMDRSLFEQLRTRALARGYPVDELVMAAELR</sequence>
<dbReference type="PANTHER" id="PTHR10612">
    <property type="entry name" value="APOLIPOPROTEIN D"/>
    <property type="match status" value="1"/>
</dbReference>
<dbReference type="Proteomes" id="UP000552587">
    <property type="component" value="Unassembled WGS sequence"/>
</dbReference>
<feature type="domain" description="Lipocalin/cytosolic fatty-acid binding" evidence="3">
    <location>
        <begin position="36"/>
        <end position="180"/>
    </location>
</feature>
<keyword evidence="5" id="KW-1185">Reference proteome</keyword>
<dbReference type="PIRSF" id="PIRSF036893">
    <property type="entry name" value="Lipocalin_ApoD"/>
    <property type="match status" value="1"/>
</dbReference>
<reference evidence="4 5" key="1">
    <citation type="submission" date="2020-07" db="EMBL/GenBank/DDBJ databases">
        <authorList>
            <person name="Xu S."/>
            <person name="Li A."/>
        </authorList>
    </citation>
    <scope>NUCLEOTIDE SEQUENCE [LARGE SCALE GENOMIC DNA]</scope>
    <source>
        <strain evidence="4 5">SG-8</strain>
    </source>
</reference>
<dbReference type="InterPro" id="IPR012674">
    <property type="entry name" value="Calycin"/>
</dbReference>
<keyword evidence="2" id="KW-0446">Lipid-binding</keyword>
<keyword evidence="2" id="KW-0998">Cell outer membrane</keyword>
<protein>
    <recommendedName>
        <fullName evidence="2">Outer membrane lipoprotein Blc</fullName>
    </recommendedName>
</protein>
<dbReference type="InterPro" id="IPR002446">
    <property type="entry name" value="Lipocalin_bac"/>
</dbReference>
<comment type="subcellular location">
    <subcellularLocation>
        <location evidence="2">Cell outer membrane</location>
    </subcellularLocation>
</comment>
<keyword evidence="2" id="KW-0449">Lipoprotein</keyword>
<dbReference type="InterPro" id="IPR022271">
    <property type="entry name" value="Lipocalin_ApoD"/>
</dbReference>
<dbReference type="PRINTS" id="PR01171">
    <property type="entry name" value="BCTLIPOCALIN"/>
</dbReference>
<dbReference type="CDD" id="cd19438">
    <property type="entry name" value="lipocalin_Blc-like"/>
    <property type="match status" value="1"/>
</dbReference>
<dbReference type="GO" id="GO:0006950">
    <property type="term" value="P:response to stress"/>
    <property type="evidence" value="ECO:0007669"/>
    <property type="project" value="UniProtKB-ARBA"/>
</dbReference>
<dbReference type="RefSeq" id="WP_182668633.1">
    <property type="nucleotide sequence ID" value="NZ_JACHTE010000003.1"/>
</dbReference>
<name>A0A7W3U2N5_9GAMM</name>
<dbReference type="EMBL" id="JACHTE010000003">
    <property type="protein sequence ID" value="MBB1087846.1"/>
    <property type="molecule type" value="Genomic_DNA"/>
</dbReference>
<comment type="subunit">
    <text evidence="2">Homodimer.</text>
</comment>
<keyword evidence="2" id="KW-0732">Signal</keyword>
<evidence type="ECO:0000259" key="3">
    <source>
        <dbReference type="Pfam" id="PF08212"/>
    </source>
</evidence>
<dbReference type="InterPro" id="IPR000566">
    <property type="entry name" value="Lipocln_cytosolic_FA-bd_dom"/>
</dbReference>
<comment type="caution">
    <text evidence="4">The sequence shown here is derived from an EMBL/GenBank/DDBJ whole genome shotgun (WGS) entry which is preliminary data.</text>
</comment>
<evidence type="ECO:0000313" key="4">
    <source>
        <dbReference type="EMBL" id="MBB1087846.1"/>
    </source>
</evidence>
<dbReference type="Pfam" id="PF08212">
    <property type="entry name" value="Lipocalin_2"/>
    <property type="match status" value="1"/>
</dbReference>
<dbReference type="AlphaFoldDB" id="A0A7W3U2N5"/>